<dbReference type="AlphaFoldDB" id="A0A9W6GK23"/>
<organism evidence="1 2">
    <name type="scientific">Propionigenium maris DSM 9537</name>
    <dbReference type="NCBI Taxonomy" id="1123000"/>
    <lineage>
        <taxon>Bacteria</taxon>
        <taxon>Fusobacteriati</taxon>
        <taxon>Fusobacteriota</taxon>
        <taxon>Fusobacteriia</taxon>
        <taxon>Fusobacteriales</taxon>
        <taxon>Fusobacteriaceae</taxon>
        <taxon>Propionigenium</taxon>
    </lineage>
</organism>
<dbReference type="Proteomes" id="UP001144471">
    <property type="component" value="Unassembled WGS sequence"/>
</dbReference>
<keyword evidence="2" id="KW-1185">Reference proteome</keyword>
<dbReference type="EMBL" id="BSDY01000003">
    <property type="protein sequence ID" value="GLI55191.1"/>
    <property type="molecule type" value="Genomic_DNA"/>
</dbReference>
<evidence type="ECO:0000313" key="2">
    <source>
        <dbReference type="Proteomes" id="UP001144471"/>
    </source>
</evidence>
<gene>
    <name evidence="1" type="ORF">PM10SUCC1_07060</name>
</gene>
<evidence type="ECO:0000313" key="1">
    <source>
        <dbReference type="EMBL" id="GLI55191.1"/>
    </source>
</evidence>
<name>A0A9W6GK23_9FUSO</name>
<accession>A0A9W6GK23</accession>
<proteinExistence type="predicted"/>
<reference evidence="1" key="1">
    <citation type="submission" date="2022-12" db="EMBL/GenBank/DDBJ databases">
        <title>Reference genome sequencing for broad-spectrum identification of bacterial and archaeal isolates by mass spectrometry.</title>
        <authorList>
            <person name="Sekiguchi Y."/>
            <person name="Tourlousse D.M."/>
        </authorList>
    </citation>
    <scope>NUCLEOTIDE SEQUENCE</scope>
    <source>
        <strain evidence="1">10succ1</strain>
    </source>
</reference>
<sequence>MNIRRFPDFLNDIFCGIKDKVGIKIPREVEGEIADYFEGCSLGRCVSPSEDYSADKAMEDYINFIYCALLLQYISSINIEIYEFMEELNKFKTCVGSKIQRSCSDLHLPRKIREFDTEYLPDYKNLAEESYKKHHCSSKNIMREHNELRRKLIGECEVDIPFRENSTKNKRAAVGYLWRLFSALRTAKISQDSIGENVPHQQHPL</sequence>
<protein>
    <submittedName>
        <fullName evidence="1">Uncharacterized protein</fullName>
    </submittedName>
</protein>
<comment type="caution">
    <text evidence="1">The sequence shown here is derived from an EMBL/GenBank/DDBJ whole genome shotgun (WGS) entry which is preliminary data.</text>
</comment>
<dbReference type="RefSeq" id="WP_281833509.1">
    <property type="nucleotide sequence ID" value="NZ_BSDY01000003.1"/>
</dbReference>